<keyword evidence="6" id="KW-0560">Oxidoreductase</keyword>
<evidence type="ECO:0000259" key="7">
    <source>
        <dbReference type="PROSITE" id="PS51471"/>
    </source>
</evidence>
<evidence type="ECO:0000256" key="1">
    <source>
        <dbReference type="ARBA" id="ARBA00004918"/>
    </source>
</evidence>
<protein>
    <recommendedName>
        <fullName evidence="2">feruloyl-CoA 6-hydroxylase</fullName>
        <ecNumber evidence="2">1.14.11.61</ecNumber>
    </recommendedName>
</protein>
<evidence type="ECO:0000256" key="5">
    <source>
        <dbReference type="ARBA" id="ARBA00048503"/>
    </source>
</evidence>
<dbReference type="EMBL" id="NQVE01000076">
    <property type="protein sequence ID" value="RAL49622.1"/>
    <property type="molecule type" value="Genomic_DNA"/>
</dbReference>
<organism evidence="8 9">
    <name type="scientific">Cuscuta australis</name>
    <dbReference type="NCBI Taxonomy" id="267555"/>
    <lineage>
        <taxon>Eukaryota</taxon>
        <taxon>Viridiplantae</taxon>
        <taxon>Streptophyta</taxon>
        <taxon>Embryophyta</taxon>
        <taxon>Tracheophyta</taxon>
        <taxon>Spermatophyta</taxon>
        <taxon>Magnoliopsida</taxon>
        <taxon>eudicotyledons</taxon>
        <taxon>Gunneridae</taxon>
        <taxon>Pentapetalae</taxon>
        <taxon>asterids</taxon>
        <taxon>lamiids</taxon>
        <taxon>Solanales</taxon>
        <taxon>Convolvulaceae</taxon>
        <taxon>Cuscuteae</taxon>
        <taxon>Cuscuta</taxon>
        <taxon>Cuscuta subgen. Grammica</taxon>
        <taxon>Cuscuta sect. Cleistogrammica</taxon>
    </lineage>
</organism>
<dbReference type="InterPro" id="IPR027443">
    <property type="entry name" value="IPNS-like_sf"/>
</dbReference>
<gene>
    <name evidence="8" type="ORF">DM860_001913</name>
</gene>
<sequence length="336" mass="38112">MMGEPSGDDPPFMEKYKSLLDDQEAMVGQAAAEEERELPLIDLGELDSAEEAAREECKRKIAGASREWGFFQAFNHGISPEILGEMTAEQVKLFRKPFSQRTKDVEFNFSAGSYRWGTPSATNIRQLSWSEAFHVQLSDVSAPTACQTHLSSTMTKFAEGTRELAEKLCKILGEELGEKSNYFEQKCWSKSSYVRMNRYPPCGPNHVFGLMPHTDTDFLTILHQDQIGGLHLVKDDKWISVKPKPNTLVINIGDIFQAWSNGIYQSVEHRVIPNQTKERFSTAFFFCPSDDTLINGYSQPSIYKPFTFGEYKRQVQEDVKNLGQKLGLLRFLISPP</sequence>
<evidence type="ECO:0000313" key="9">
    <source>
        <dbReference type="Proteomes" id="UP000249390"/>
    </source>
</evidence>
<dbReference type="PANTHER" id="PTHR47990">
    <property type="entry name" value="2-OXOGLUTARATE (2OG) AND FE(II)-DEPENDENT OXYGENASE SUPERFAMILY PROTEIN-RELATED"/>
    <property type="match status" value="1"/>
</dbReference>
<comment type="similarity">
    <text evidence="6">Belongs to the iron/ascorbate-dependent oxidoreductase family.</text>
</comment>
<name>A0A328DVB9_9ASTE</name>
<dbReference type="Pfam" id="PF14226">
    <property type="entry name" value="DIOX_N"/>
    <property type="match status" value="1"/>
</dbReference>
<comment type="catalytic activity">
    <reaction evidence="5">
        <text>(E)-feruloyl-CoA + 2-oxoglutarate + O2 = (E)-6-hydroxyferuloyl-CoA + succinate + CO2</text>
        <dbReference type="Rhea" id="RHEA:57856"/>
        <dbReference type="ChEBI" id="CHEBI:15379"/>
        <dbReference type="ChEBI" id="CHEBI:16526"/>
        <dbReference type="ChEBI" id="CHEBI:16810"/>
        <dbReference type="ChEBI" id="CHEBI:30031"/>
        <dbReference type="ChEBI" id="CHEBI:87305"/>
        <dbReference type="ChEBI" id="CHEBI:142390"/>
        <dbReference type="EC" id="1.14.11.61"/>
    </reaction>
</comment>
<keyword evidence="9" id="KW-1185">Reference proteome</keyword>
<evidence type="ECO:0000256" key="3">
    <source>
        <dbReference type="ARBA" id="ARBA00022723"/>
    </source>
</evidence>
<evidence type="ECO:0000256" key="2">
    <source>
        <dbReference type="ARBA" id="ARBA00012885"/>
    </source>
</evidence>
<dbReference type="InterPro" id="IPR026992">
    <property type="entry name" value="DIOX_N"/>
</dbReference>
<keyword evidence="3 6" id="KW-0479">Metal-binding</keyword>
<dbReference type="SUPFAM" id="SSF51197">
    <property type="entry name" value="Clavaminate synthase-like"/>
    <property type="match status" value="1"/>
</dbReference>
<accession>A0A328DVB9</accession>
<evidence type="ECO:0000256" key="4">
    <source>
        <dbReference type="ARBA" id="ARBA00023004"/>
    </source>
</evidence>
<dbReference type="PROSITE" id="PS51471">
    <property type="entry name" value="FE2OG_OXY"/>
    <property type="match status" value="1"/>
</dbReference>
<evidence type="ECO:0000256" key="6">
    <source>
        <dbReference type="RuleBase" id="RU003682"/>
    </source>
</evidence>
<dbReference type="InterPro" id="IPR044861">
    <property type="entry name" value="IPNS-like_FE2OG_OXY"/>
</dbReference>
<dbReference type="InterPro" id="IPR050231">
    <property type="entry name" value="Iron_ascorbate_oxido_reductase"/>
</dbReference>
<dbReference type="EC" id="1.14.11.61" evidence="2"/>
<dbReference type="AlphaFoldDB" id="A0A328DVB9"/>
<feature type="domain" description="Fe2OG dioxygenase" evidence="7">
    <location>
        <begin position="190"/>
        <end position="288"/>
    </location>
</feature>
<dbReference type="GO" id="GO:0009805">
    <property type="term" value="P:coumarin biosynthetic process"/>
    <property type="evidence" value="ECO:0007669"/>
    <property type="project" value="UniProtKB-ARBA"/>
</dbReference>
<reference evidence="8 9" key="1">
    <citation type="submission" date="2018-06" db="EMBL/GenBank/DDBJ databases">
        <title>The Genome of Cuscuta australis (Dodder) Provides Insight into the Evolution of Plant Parasitism.</title>
        <authorList>
            <person name="Liu H."/>
        </authorList>
    </citation>
    <scope>NUCLEOTIDE SEQUENCE [LARGE SCALE GENOMIC DNA]</scope>
    <source>
        <strain evidence="9">cv. Yunnan</strain>
        <tissue evidence="8">Vines</tissue>
    </source>
</reference>
<comment type="pathway">
    <text evidence="1">Phenylpropanoid metabolism.</text>
</comment>
<dbReference type="Gene3D" id="2.60.120.330">
    <property type="entry name" value="B-lactam Antibiotic, Isopenicillin N Synthase, Chain"/>
    <property type="match status" value="1"/>
</dbReference>
<proteinExistence type="inferred from homology"/>
<evidence type="ECO:0000313" key="8">
    <source>
        <dbReference type="EMBL" id="RAL49622.1"/>
    </source>
</evidence>
<dbReference type="GO" id="GO:0046872">
    <property type="term" value="F:metal ion binding"/>
    <property type="evidence" value="ECO:0007669"/>
    <property type="project" value="UniProtKB-KW"/>
</dbReference>
<comment type="caution">
    <text evidence="8">The sequence shown here is derived from an EMBL/GenBank/DDBJ whole genome shotgun (WGS) entry which is preliminary data.</text>
</comment>
<keyword evidence="4 6" id="KW-0408">Iron</keyword>
<dbReference type="InterPro" id="IPR005123">
    <property type="entry name" value="Oxoglu/Fe-dep_dioxygenase_dom"/>
</dbReference>
<dbReference type="Pfam" id="PF03171">
    <property type="entry name" value="2OG-FeII_Oxy"/>
    <property type="match status" value="1"/>
</dbReference>
<dbReference type="GO" id="GO:0002238">
    <property type="term" value="P:response to molecule of fungal origin"/>
    <property type="evidence" value="ECO:0007669"/>
    <property type="project" value="UniProtKB-ARBA"/>
</dbReference>
<dbReference type="Proteomes" id="UP000249390">
    <property type="component" value="Unassembled WGS sequence"/>
</dbReference>
<dbReference type="GO" id="GO:0016706">
    <property type="term" value="F:2-oxoglutarate-dependent dioxygenase activity"/>
    <property type="evidence" value="ECO:0007669"/>
    <property type="project" value="UniProtKB-ARBA"/>
</dbReference>